<dbReference type="InterPro" id="IPR036390">
    <property type="entry name" value="WH_DNA-bd_sf"/>
</dbReference>
<gene>
    <name evidence="10" type="ORF">CHT91_08175</name>
</gene>
<keyword evidence="3" id="KW-0238">DNA-binding</keyword>
<feature type="region of interest" description="Disordered" evidence="7">
    <location>
        <begin position="1"/>
        <end position="21"/>
    </location>
</feature>
<evidence type="ECO:0000256" key="3">
    <source>
        <dbReference type="ARBA" id="ARBA00023125"/>
    </source>
</evidence>
<dbReference type="GO" id="GO:0006071">
    <property type="term" value="P:glycerol metabolic process"/>
    <property type="evidence" value="ECO:0007669"/>
    <property type="project" value="UniProtKB-KW"/>
</dbReference>
<evidence type="ECO:0000256" key="5">
    <source>
        <dbReference type="ARBA" id="ARBA00058938"/>
    </source>
</evidence>
<feature type="domain" description="IclR-ED" evidence="9">
    <location>
        <begin position="86"/>
        <end position="272"/>
    </location>
</feature>
<sequence>MALVSGSQDRPPSTSSTGMASTVESIDRALQILQLLDSSGLEGLQLAEISRRLGFTKATTHRALSTLRVRNFIAQNDDGNYRLGSAAINLGAGMISYNNLAATVHAALVGLCNEVHELVHLGVLDGTDIRYLDKVEPQRAIRVWSTIGGRVPAAISAMGRAILAFRDTSSTALIPYTEALSAHPTACHDNIHAKIIEAHERGWALEYEENEPGIACLGVPLLAHGTAIAAISVTAPSERMTPSRLTEIYDAMTRVLPPLLPAGMTVSRIESSD</sequence>
<dbReference type="GO" id="GO:0003677">
    <property type="term" value="F:DNA binding"/>
    <property type="evidence" value="ECO:0007669"/>
    <property type="project" value="UniProtKB-KW"/>
</dbReference>
<evidence type="ECO:0000256" key="1">
    <source>
        <dbReference type="ARBA" id="ARBA00022798"/>
    </source>
</evidence>
<keyword evidence="1" id="KW-0319">Glycerol metabolism</keyword>
<dbReference type="InterPro" id="IPR014757">
    <property type="entry name" value="Tscrpt_reg_IclR_C"/>
</dbReference>
<dbReference type="EMBL" id="NOWI01000006">
    <property type="protein sequence ID" value="RFT43976.1"/>
    <property type="molecule type" value="Genomic_DNA"/>
</dbReference>
<dbReference type="InterPro" id="IPR005471">
    <property type="entry name" value="Tscrpt_reg_IclR_N"/>
</dbReference>
<dbReference type="InterPro" id="IPR050707">
    <property type="entry name" value="HTH_MetabolicPath_Reg"/>
</dbReference>
<dbReference type="PANTHER" id="PTHR30136:SF24">
    <property type="entry name" value="HTH-TYPE TRANSCRIPTIONAL REPRESSOR ALLR"/>
    <property type="match status" value="1"/>
</dbReference>
<dbReference type="GO" id="GO:0003700">
    <property type="term" value="F:DNA-binding transcription factor activity"/>
    <property type="evidence" value="ECO:0007669"/>
    <property type="project" value="TreeGrafter"/>
</dbReference>
<accession>A0A3E2DF07</accession>
<keyword evidence="4" id="KW-0804">Transcription</keyword>
<dbReference type="Pfam" id="PF09339">
    <property type="entry name" value="HTH_IclR"/>
    <property type="match status" value="1"/>
</dbReference>
<dbReference type="PROSITE" id="PS51078">
    <property type="entry name" value="ICLR_ED"/>
    <property type="match status" value="1"/>
</dbReference>
<dbReference type="SUPFAM" id="SSF46785">
    <property type="entry name" value="Winged helix' DNA-binding domain"/>
    <property type="match status" value="1"/>
</dbReference>
<organism evidence="10 11">
    <name type="scientific">Cutibacterium avidum</name>
    <dbReference type="NCBI Taxonomy" id="33010"/>
    <lineage>
        <taxon>Bacteria</taxon>
        <taxon>Bacillati</taxon>
        <taxon>Actinomycetota</taxon>
        <taxon>Actinomycetes</taxon>
        <taxon>Propionibacteriales</taxon>
        <taxon>Propionibacteriaceae</taxon>
        <taxon>Cutibacterium</taxon>
    </lineage>
</organism>
<evidence type="ECO:0000256" key="6">
    <source>
        <dbReference type="ARBA" id="ARBA00070406"/>
    </source>
</evidence>
<comment type="caution">
    <text evidence="10">The sequence shown here is derived from an EMBL/GenBank/DDBJ whole genome shotgun (WGS) entry which is preliminary data.</text>
</comment>
<evidence type="ECO:0000259" key="8">
    <source>
        <dbReference type="PROSITE" id="PS51077"/>
    </source>
</evidence>
<evidence type="ECO:0000256" key="4">
    <source>
        <dbReference type="ARBA" id="ARBA00023163"/>
    </source>
</evidence>
<name>A0A3E2DF07_9ACTN</name>
<dbReference type="AlphaFoldDB" id="A0A3E2DF07"/>
<comment type="function">
    <text evidence="5">May be an activator protein for the gylABX operon.</text>
</comment>
<reference evidence="10 11" key="1">
    <citation type="submission" date="2017-07" db="EMBL/GenBank/DDBJ databases">
        <authorList>
            <person name="Sun Z.S."/>
            <person name="Albrecht U."/>
            <person name="Echele G."/>
            <person name="Lee C.C."/>
        </authorList>
    </citation>
    <scope>NUCLEOTIDE SEQUENCE [LARGE SCALE GENOMIC DNA]</scope>
    <source>
        <strain evidence="10 11">P16-029</strain>
    </source>
</reference>
<evidence type="ECO:0000256" key="7">
    <source>
        <dbReference type="SAM" id="MobiDB-lite"/>
    </source>
</evidence>
<dbReference type="PROSITE" id="PS51077">
    <property type="entry name" value="HTH_ICLR"/>
    <property type="match status" value="1"/>
</dbReference>
<dbReference type="PANTHER" id="PTHR30136">
    <property type="entry name" value="HELIX-TURN-HELIX TRANSCRIPTIONAL REGULATOR, ICLR FAMILY"/>
    <property type="match status" value="1"/>
</dbReference>
<evidence type="ECO:0000259" key="9">
    <source>
        <dbReference type="PROSITE" id="PS51078"/>
    </source>
</evidence>
<dbReference type="Pfam" id="PF01614">
    <property type="entry name" value="IclR_C"/>
    <property type="match status" value="1"/>
</dbReference>
<dbReference type="SMART" id="SM00346">
    <property type="entry name" value="HTH_ICLR"/>
    <property type="match status" value="1"/>
</dbReference>
<evidence type="ECO:0000256" key="2">
    <source>
        <dbReference type="ARBA" id="ARBA00023015"/>
    </source>
</evidence>
<dbReference type="GO" id="GO:0045892">
    <property type="term" value="P:negative regulation of DNA-templated transcription"/>
    <property type="evidence" value="ECO:0007669"/>
    <property type="project" value="TreeGrafter"/>
</dbReference>
<keyword evidence="2" id="KW-0805">Transcription regulation</keyword>
<dbReference type="InterPro" id="IPR036388">
    <property type="entry name" value="WH-like_DNA-bd_sf"/>
</dbReference>
<evidence type="ECO:0000313" key="10">
    <source>
        <dbReference type="EMBL" id="RFT43976.1"/>
    </source>
</evidence>
<dbReference type="SUPFAM" id="SSF55781">
    <property type="entry name" value="GAF domain-like"/>
    <property type="match status" value="1"/>
</dbReference>
<evidence type="ECO:0000313" key="11">
    <source>
        <dbReference type="Proteomes" id="UP000259211"/>
    </source>
</evidence>
<proteinExistence type="predicted"/>
<dbReference type="Gene3D" id="1.10.10.10">
    <property type="entry name" value="Winged helix-like DNA-binding domain superfamily/Winged helix DNA-binding domain"/>
    <property type="match status" value="1"/>
</dbReference>
<dbReference type="Proteomes" id="UP000259211">
    <property type="component" value="Unassembled WGS sequence"/>
</dbReference>
<dbReference type="FunFam" id="1.10.10.10:FF:000056">
    <property type="entry name" value="IclR family transcriptional regulator"/>
    <property type="match status" value="1"/>
</dbReference>
<protein>
    <recommendedName>
        <fullName evidence="6">Glycerol operon regulatory protein</fullName>
    </recommendedName>
</protein>
<dbReference type="InterPro" id="IPR029016">
    <property type="entry name" value="GAF-like_dom_sf"/>
</dbReference>
<dbReference type="Gene3D" id="3.30.450.40">
    <property type="match status" value="1"/>
</dbReference>
<feature type="domain" description="HTH iclR-type" evidence="8">
    <location>
        <begin position="23"/>
        <end position="85"/>
    </location>
</feature>